<reference evidence="3" key="2">
    <citation type="submission" date="2020-12" db="EMBL/GenBank/DDBJ databases">
        <authorList>
            <person name="Kanost M."/>
        </authorList>
    </citation>
    <scope>NUCLEOTIDE SEQUENCE</scope>
</reference>
<keyword evidence="2" id="KW-0732">Signal</keyword>
<sequence length="137" mass="16193">MLFVCVVLVMFLEGTHEHFSSMDDIPLTKSLGYSLDKNFGKTLRDSRLSQEYIEQYQEMLKVSQESIESISNEHTKFRREGDGNFELGIKRRRSAFRLRSPAVRRRARSQAARREKLNSQSLLSHRQHSRQINRYED</sequence>
<keyword evidence="4" id="KW-1185">Reference proteome</keyword>
<proteinExistence type="predicted"/>
<name>A0A921ZTH3_MANSE</name>
<comment type="caution">
    <text evidence="3">The sequence shown here is derived from an EMBL/GenBank/DDBJ whole genome shotgun (WGS) entry which is preliminary data.</text>
</comment>
<dbReference type="AlphaFoldDB" id="A0A921ZTH3"/>
<evidence type="ECO:0000313" key="3">
    <source>
        <dbReference type="EMBL" id="KAG6464175.1"/>
    </source>
</evidence>
<reference evidence="3" key="1">
    <citation type="journal article" date="2016" name="Insect Biochem. Mol. Biol.">
        <title>Multifaceted biological insights from a draft genome sequence of the tobacco hornworm moth, Manduca sexta.</title>
        <authorList>
            <person name="Kanost M.R."/>
            <person name="Arrese E.L."/>
            <person name="Cao X."/>
            <person name="Chen Y.R."/>
            <person name="Chellapilla S."/>
            <person name="Goldsmith M.R."/>
            <person name="Grosse-Wilde E."/>
            <person name="Heckel D.G."/>
            <person name="Herndon N."/>
            <person name="Jiang H."/>
            <person name="Papanicolaou A."/>
            <person name="Qu J."/>
            <person name="Soulages J.L."/>
            <person name="Vogel H."/>
            <person name="Walters J."/>
            <person name="Waterhouse R.M."/>
            <person name="Ahn S.J."/>
            <person name="Almeida F.C."/>
            <person name="An C."/>
            <person name="Aqrawi P."/>
            <person name="Bretschneider A."/>
            <person name="Bryant W.B."/>
            <person name="Bucks S."/>
            <person name="Chao H."/>
            <person name="Chevignon G."/>
            <person name="Christen J.M."/>
            <person name="Clarke D.F."/>
            <person name="Dittmer N.T."/>
            <person name="Ferguson L.C.F."/>
            <person name="Garavelou S."/>
            <person name="Gordon K.H.J."/>
            <person name="Gunaratna R.T."/>
            <person name="Han Y."/>
            <person name="Hauser F."/>
            <person name="He Y."/>
            <person name="Heidel-Fischer H."/>
            <person name="Hirsh A."/>
            <person name="Hu Y."/>
            <person name="Jiang H."/>
            <person name="Kalra D."/>
            <person name="Klinner C."/>
            <person name="Konig C."/>
            <person name="Kovar C."/>
            <person name="Kroll A.R."/>
            <person name="Kuwar S.S."/>
            <person name="Lee S.L."/>
            <person name="Lehman R."/>
            <person name="Li K."/>
            <person name="Li Z."/>
            <person name="Liang H."/>
            <person name="Lovelace S."/>
            <person name="Lu Z."/>
            <person name="Mansfield J.H."/>
            <person name="McCulloch K.J."/>
            <person name="Mathew T."/>
            <person name="Morton B."/>
            <person name="Muzny D.M."/>
            <person name="Neunemann D."/>
            <person name="Ongeri F."/>
            <person name="Pauchet Y."/>
            <person name="Pu L.L."/>
            <person name="Pyrousis I."/>
            <person name="Rao X.J."/>
            <person name="Redding A."/>
            <person name="Roesel C."/>
            <person name="Sanchez-Gracia A."/>
            <person name="Schaack S."/>
            <person name="Shukla A."/>
            <person name="Tetreau G."/>
            <person name="Wang Y."/>
            <person name="Xiong G.H."/>
            <person name="Traut W."/>
            <person name="Walsh T.K."/>
            <person name="Worley K.C."/>
            <person name="Wu D."/>
            <person name="Wu W."/>
            <person name="Wu Y.Q."/>
            <person name="Zhang X."/>
            <person name="Zou Z."/>
            <person name="Zucker H."/>
            <person name="Briscoe A.D."/>
            <person name="Burmester T."/>
            <person name="Clem R.J."/>
            <person name="Feyereisen R."/>
            <person name="Grimmelikhuijzen C.J.P."/>
            <person name="Hamodrakas S.J."/>
            <person name="Hansson B.S."/>
            <person name="Huguet E."/>
            <person name="Jermiin L.S."/>
            <person name="Lan Q."/>
            <person name="Lehman H.K."/>
            <person name="Lorenzen M."/>
            <person name="Merzendorfer H."/>
            <person name="Michalopoulos I."/>
            <person name="Morton D.B."/>
            <person name="Muthukrishnan S."/>
            <person name="Oakeshott J.G."/>
            <person name="Palmer W."/>
            <person name="Park Y."/>
            <person name="Passarelli A.L."/>
            <person name="Rozas J."/>
            <person name="Schwartz L.M."/>
            <person name="Smith W."/>
            <person name="Southgate A."/>
            <person name="Vilcinskas A."/>
            <person name="Vogt R."/>
            <person name="Wang P."/>
            <person name="Werren J."/>
            <person name="Yu X.Q."/>
            <person name="Zhou J.J."/>
            <person name="Brown S.J."/>
            <person name="Scherer S.E."/>
            <person name="Richards S."/>
            <person name="Blissard G.W."/>
        </authorList>
    </citation>
    <scope>NUCLEOTIDE SEQUENCE</scope>
</reference>
<dbReference type="Proteomes" id="UP000791440">
    <property type="component" value="Unassembled WGS sequence"/>
</dbReference>
<gene>
    <name evidence="3" type="ORF">O3G_MSEX014334</name>
</gene>
<feature type="compositionally biased region" description="Basic residues" evidence="1">
    <location>
        <begin position="99"/>
        <end position="108"/>
    </location>
</feature>
<feature type="chain" id="PRO_5036928122" evidence="2">
    <location>
        <begin position="18"/>
        <end position="137"/>
    </location>
</feature>
<organism evidence="3 4">
    <name type="scientific">Manduca sexta</name>
    <name type="common">Tobacco hawkmoth</name>
    <name type="synonym">Tobacco hornworm</name>
    <dbReference type="NCBI Taxonomy" id="7130"/>
    <lineage>
        <taxon>Eukaryota</taxon>
        <taxon>Metazoa</taxon>
        <taxon>Ecdysozoa</taxon>
        <taxon>Arthropoda</taxon>
        <taxon>Hexapoda</taxon>
        <taxon>Insecta</taxon>
        <taxon>Pterygota</taxon>
        <taxon>Neoptera</taxon>
        <taxon>Endopterygota</taxon>
        <taxon>Lepidoptera</taxon>
        <taxon>Glossata</taxon>
        <taxon>Ditrysia</taxon>
        <taxon>Bombycoidea</taxon>
        <taxon>Sphingidae</taxon>
        <taxon>Sphinginae</taxon>
        <taxon>Sphingini</taxon>
        <taxon>Manduca</taxon>
    </lineage>
</organism>
<protein>
    <submittedName>
        <fullName evidence="3">Uncharacterized protein</fullName>
    </submittedName>
</protein>
<dbReference type="EMBL" id="JH669110">
    <property type="protein sequence ID" value="KAG6464175.1"/>
    <property type="molecule type" value="Genomic_DNA"/>
</dbReference>
<feature type="signal peptide" evidence="2">
    <location>
        <begin position="1"/>
        <end position="17"/>
    </location>
</feature>
<evidence type="ECO:0000256" key="1">
    <source>
        <dbReference type="SAM" id="MobiDB-lite"/>
    </source>
</evidence>
<evidence type="ECO:0000313" key="4">
    <source>
        <dbReference type="Proteomes" id="UP000791440"/>
    </source>
</evidence>
<evidence type="ECO:0000256" key="2">
    <source>
        <dbReference type="SAM" id="SignalP"/>
    </source>
</evidence>
<accession>A0A921ZTH3</accession>
<feature type="region of interest" description="Disordered" evidence="1">
    <location>
        <begin position="99"/>
        <end position="137"/>
    </location>
</feature>